<dbReference type="PANTHER" id="PTHR30485">
    <property type="entry name" value="NI/FE-HYDROGENASE 1 B-TYPE CYTOCHROME SUBUNIT"/>
    <property type="match status" value="1"/>
</dbReference>
<proteinExistence type="predicted"/>
<evidence type="ECO:0000313" key="9">
    <source>
        <dbReference type="Proteomes" id="UP001501353"/>
    </source>
</evidence>
<dbReference type="Gene3D" id="1.20.950.20">
    <property type="entry name" value="Transmembrane di-heme cytochromes, Chain C"/>
    <property type="match status" value="1"/>
</dbReference>
<keyword evidence="5 6" id="KW-0472">Membrane</keyword>
<keyword evidence="4 6" id="KW-1133">Transmembrane helix</keyword>
<keyword evidence="9" id="KW-1185">Reference proteome</keyword>
<dbReference type="Pfam" id="PF01292">
    <property type="entry name" value="Ni_hydr_CYTB"/>
    <property type="match status" value="1"/>
</dbReference>
<comment type="subcellular location">
    <subcellularLocation>
        <location evidence="1">Cell membrane</location>
        <topology evidence="1">Multi-pass membrane protein</topology>
    </subcellularLocation>
</comment>
<gene>
    <name evidence="8" type="ORF">GCM10022212_13770</name>
</gene>
<name>A0ABP7SZR2_9BURK</name>
<dbReference type="InterPro" id="IPR051542">
    <property type="entry name" value="Hydrogenase_cytochrome"/>
</dbReference>
<evidence type="ECO:0000256" key="6">
    <source>
        <dbReference type="SAM" id="Phobius"/>
    </source>
</evidence>
<evidence type="ECO:0000256" key="5">
    <source>
        <dbReference type="ARBA" id="ARBA00023136"/>
    </source>
</evidence>
<organism evidence="8 9">
    <name type="scientific">Actimicrobium antarcticum</name>
    <dbReference type="NCBI Taxonomy" id="1051899"/>
    <lineage>
        <taxon>Bacteria</taxon>
        <taxon>Pseudomonadati</taxon>
        <taxon>Pseudomonadota</taxon>
        <taxon>Betaproteobacteria</taxon>
        <taxon>Burkholderiales</taxon>
        <taxon>Oxalobacteraceae</taxon>
        <taxon>Actimicrobium</taxon>
    </lineage>
</organism>
<dbReference type="SUPFAM" id="SSF81342">
    <property type="entry name" value="Transmembrane di-heme cytochromes"/>
    <property type="match status" value="1"/>
</dbReference>
<evidence type="ECO:0000313" key="8">
    <source>
        <dbReference type="EMBL" id="GAA4018954.1"/>
    </source>
</evidence>
<feature type="transmembrane region" description="Helical" evidence="6">
    <location>
        <begin position="110"/>
        <end position="131"/>
    </location>
</feature>
<evidence type="ECO:0000256" key="3">
    <source>
        <dbReference type="ARBA" id="ARBA00022692"/>
    </source>
</evidence>
<dbReference type="InterPro" id="IPR016174">
    <property type="entry name" value="Di-haem_cyt_TM"/>
</dbReference>
<comment type="caution">
    <text evidence="8">The sequence shown here is derived from an EMBL/GenBank/DDBJ whole genome shotgun (WGS) entry which is preliminary data.</text>
</comment>
<sequence length="268" mass="29929">MHWINVVSLTILFMSGLHIFNAHPTLNWGVSSYTNRPAVLEISAQETDDEDATPSAKPNVQGILTVFGHEFDTTGFLGARLKADGSTDTNAFPLWMTIPGAYSLAEARDWHFFFAWLFVINGVIYLLYGWFSGHLKRDMAPTVPELRNIGTSIKDHVQFKHPTGEAATRYNVLQKLAYLIVIFVLLPLIILMGMAMSPGLDSLLTGWVDLFGGRQSARTIHFVVAWLLVAFVLIHVFEVLISGLFNHMRSMITGYYRIPADPVSGEKS</sequence>
<accession>A0ABP7SZR2</accession>
<dbReference type="Proteomes" id="UP001501353">
    <property type="component" value="Unassembled WGS sequence"/>
</dbReference>
<feature type="transmembrane region" description="Helical" evidence="6">
    <location>
        <begin position="220"/>
        <end position="241"/>
    </location>
</feature>
<evidence type="ECO:0000259" key="7">
    <source>
        <dbReference type="Pfam" id="PF01292"/>
    </source>
</evidence>
<protein>
    <submittedName>
        <fullName evidence="8">Cytochrome b/b6 domain-containing protein</fullName>
    </submittedName>
</protein>
<dbReference type="InterPro" id="IPR011577">
    <property type="entry name" value="Cyt_b561_bac/Ni-Hgenase"/>
</dbReference>
<keyword evidence="3 6" id="KW-0812">Transmembrane</keyword>
<evidence type="ECO:0000256" key="1">
    <source>
        <dbReference type="ARBA" id="ARBA00004651"/>
    </source>
</evidence>
<reference evidence="9" key="1">
    <citation type="journal article" date="2019" name="Int. J. Syst. Evol. Microbiol.">
        <title>The Global Catalogue of Microorganisms (GCM) 10K type strain sequencing project: providing services to taxonomists for standard genome sequencing and annotation.</title>
        <authorList>
            <consortium name="The Broad Institute Genomics Platform"/>
            <consortium name="The Broad Institute Genome Sequencing Center for Infectious Disease"/>
            <person name="Wu L."/>
            <person name="Ma J."/>
        </authorList>
    </citation>
    <scope>NUCLEOTIDE SEQUENCE [LARGE SCALE GENOMIC DNA]</scope>
    <source>
        <strain evidence="9">JCM 16673</strain>
    </source>
</reference>
<dbReference type="EMBL" id="BAAAZE010000007">
    <property type="protein sequence ID" value="GAA4018954.1"/>
    <property type="molecule type" value="Genomic_DNA"/>
</dbReference>
<feature type="transmembrane region" description="Helical" evidence="6">
    <location>
        <begin position="176"/>
        <end position="200"/>
    </location>
</feature>
<dbReference type="PANTHER" id="PTHR30485:SF1">
    <property type="entry name" value="CYTOCHROME YDHU-RELATED"/>
    <property type="match status" value="1"/>
</dbReference>
<evidence type="ECO:0000256" key="2">
    <source>
        <dbReference type="ARBA" id="ARBA00022475"/>
    </source>
</evidence>
<feature type="domain" description="Cytochrome b561 bacterial/Ni-hydrogenase" evidence="7">
    <location>
        <begin position="1"/>
        <end position="254"/>
    </location>
</feature>
<keyword evidence="2" id="KW-1003">Cell membrane</keyword>
<evidence type="ECO:0000256" key="4">
    <source>
        <dbReference type="ARBA" id="ARBA00022989"/>
    </source>
</evidence>